<feature type="transmembrane region" description="Helical" evidence="9">
    <location>
        <begin position="187"/>
        <end position="220"/>
    </location>
</feature>
<dbReference type="PANTHER" id="PTHR30477">
    <property type="entry name" value="ABC-TRANSPORTER METAL-BINDING PROTEIN"/>
    <property type="match status" value="1"/>
</dbReference>
<dbReference type="InterPro" id="IPR001626">
    <property type="entry name" value="ABC_TroCD"/>
</dbReference>
<gene>
    <name evidence="10" type="ORF">ACFFN1_08215</name>
</gene>
<dbReference type="PANTHER" id="PTHR30477:SF3">
    <property type="entry name" value="METAL TRANSPORT SYSTEM MEMBRANE PROTEIN CT_069-RELATED"/>
    <property type="match status" value="1"/>
</dbReference>
<accession>A0ABV5X3S5</accession>
<dbReference type="EMBL" id="JBHMAU010000052">
    <property type="protein sequence ID" value="MFB9776387.1"/>
    <property type="molecule type" value="Genomic_DNA"/>
</dbReference>
<dbReference type="Gene3D" id="1.10.3470.10">
    <property type="entry name" value="ABC transporter involved in vitamin B12 uptake, BtuC"/>
    <property type="match status" value="1"/>
</dbReference>
<evidence type="ECO:0000256" key="4">
    <source>
        <dbReference type="ARBA" id="ARBA00022475"/>
    </source>
</evidence>
<dbReference type="RefSeq" id="WP_376840198.1">
    <property type="nucleotide sequence ID" value="NZ_JBHMAU010000052.1"/>
</dbReference>
<protein>
    <submittedName>
        <fullName evidence="10">Metal ABC transporter permease</fullName>
    </submittedName>
</protein>
<reference evidence="10 11" key="1">
    <citation type="submission" date="2024-09" db="EMBL/GenBank/DDBJ databases">
        <authorList>
            <person name="Sun Q."/>
            <person name="Mori K."/>
        </authorList>
    </citation>
    <scope>NUCLEOTIDE SEQUENCE [LARGE SCALE GENOMIC DNA]</scope>
    <source>
        <strain evidence="10 11">JCM 11683</strain>
    </source>
</reference>
<evidence type="ECO:0000256" key="3">
    <source>
        <dbReference type="ARBA" id="ARBA00022448"/>
    </source>
</evidence>
<proteinExistence type="inferred from homology"/>
<feature type="transmembrane region" description="Helical" evidence="9">
    <location>
        <begin position="12"/>
        <end position="35"/>
    </location>
</feature>
<keyword evidence="6 9" id="KW-1133">Transmembrane helix</keyword>
<feature type="transmembrane region" description="Helical" evidence="9">
    <location>
        <begin position="265"/>
        <end position="282"/>
    </location>
</feature>
<keyword evidence="3 8" id="KW-0813">Transport</keyword>
<comment type="similarity">
    <text evidence="2 8">Belongs to the ABC-3 integral membrane protein family.</text>
</comment>
<evidence type="ECO:0000256" key="7">
    <source>
        <dbReference type="ARBA" id="ARBA00023136"/>
    </source>
</evidence>
<dbReference type="Pfam" id="PF00950">
    <property type="entry name" value="ABC-3"/>
    <property type="match status" value="1"/>
</dbReference>
<evidence type="ECO:0000256" key="5">
    <source>
        <dbReference type="ARBA" id="ARBA00022692"/>
    </source>
</evidence>
<evidence type="ECO:0000256" key="6">
    <source>
        <dbReference type="ARBA" id="ARBA00022989"/>
    </source>
</evidence>
<name>A0ABV5X3S5_9MICO</name>
<dbReference type="InterPro" id="IPR037294">
    <property type="entry name" value="ABC_BtuC-like"/>
</dbReference>
<evidence type="ECO:0000256" key="2">
    <source>
        <dbReference type="ARBA" id="ARBA00008034"/>
    </source>
</evidence>
<evidence type="ECO:0000313" key="10">
    <source>
        <dbReference type="EMBL" id="MFB9776387.1"/>
    </source>
</evidence>
<keyword evidence="4" id="KW-1003">Cell membrane</keyword>
<feature type="transmembrane region" description="Helical" evidence="9">
    <location>
        <begin position="73"/>
        <end position="93"/>
    </location>
</feature>
<organism evidence="10 11">
    <name type="scientific">Brevibacterium otitidis</name>
    <dbReference type="NCBI Taxonomy" id="53364"/>
    <lineage>
        <taxon>Bacteria</taxon>
        <taxon>Bacillati</taxon>
        <taxon>Actinomycetota</taxon>
        <taxon>Actinomycetes</taxon>
        <taxon>Micrococcales</taxon>
        <taxon>Brevibacteriaceae</taxon>
        <taxon>Brevibacterium</taxon>
    </lineage>
</organism>
<keyword evidence="11" id="KW-1185">Reference proteome</keyword>
<comment type="subcellular location">
    <subcellularLocation>
        <location evidence="1 8">Cell membrane</location>
        <topology evidence="1 8">Multi-pass membrane protein</topology>
    </subcellularLocation>
</comment>
<evidence type="ECO:0000256" key="8">
    <source>
        <dbReference type="RuleBase" id="RU003943"/>
    </source>
</evidence>
<sequence>MTLWSLLAEHSYRMVLAGTGIIGLGAGALGAFTYLRRQSLLADVVSHSSLLGIVGGFALAVTVFGIDGRSLPVLILGAGLVGLGSSLLANAIARRSRVGIDAAMAIILALCFGAGMVFLRLIQKSSLPGKGGLGDYLFGSAATITRADLITTAVFSGGAIIVMLLLWKPFVAVTFDAAFARQLGYRVGLVDAVMFATMVIAIVVGIKAVGVILMVAFAIAPPAAARQWTQRVGPMVGLSATFGALGAMTGTWISVSIGSVPTGPVIVLVLTCLVLVSLLFAPRRSLAARSLRARRGRAALLAAPATAPKEASRP</sequence>
<keyword evidence="7 9" id="KW-0472">Membrane</keyword>
<keyword evidence="5 8" id="KW-0812">Transmembrane</keyword>
<feature type="transmembrane region" description="Helical" evidence="9">
    <location>
        <begin position="99"/>
        <end position="122"/>
    </location>
</feature>
<evidence type="ECO:0000313" key="11">
    <source>
        <dbReference type="Proteomes" id="UP001589707"/>
    </source>
</evidence>
<comment type="caution">
    <text evidence="10">The sequence shown here is derived from an EMBL/GenBank/DDBJ whole genome shotgun (WGS) entry which is preliminary data.</text>
</comment>
<dbReference type="Proteomes" id="UP001589707">
    <property type="component" value="Unassembled WGS sequence"/>
</dbReference>
<evidence type="ECO:0000256" key="1">
    <source>
        <dbReference type="ARBA" id="ARBA00004651"/>
    </source>
</evidence>
<evidence type="ECO:0000256" key="9">
    <source>
        <dbReference type="SAM" id="Phobius"/>
    </source>
</evidence>
<feature type="transmembrane region" description="Helical" evidence="9">
    <location>
        <begin position="149"/>
        <end position="167"/>
    </location>
</feature>
<feature type="transmembrane region" description="Helical" evidence="9">
    <location>
        <begin position="232"/>
        <end position="253"/>
    </location>
</feature>
<feature type="transmembrane region" description="Helical" evidence="9">
    <location>
        <begin position="47"/>
        <end position="66"/>
    </location>
</feature>
<dbReference type="SUPFAM" id="SSF81345">
    <property type="entry name" value="ABC transporter involved in vitamin B12 uptake, BtuC"/>
    <property type="match status" value="1"/>
</dbReference>